<reference evidence="1" key="1">
    <citation type="submission" date="2023-04" db="EMBL/GenBank/DDBJ databases">
        <title>Ambrosiozyma monospora NBRC 10751.</title>
        <authorList>
            <person name="Ichikawa N."/>
            <person name="Sato H."/>
            <person name="Tonouchi N."/>
        </authorList>
    </citation>
    <scope>NUCLEOTIDE SEQUENCE</scope>
    <source>
        <strain evidence="1">NBRC 10751</strain>
    </source>
</reference>
<sequence>MSTVLDLYLGNKSASSTATSTRSKKTVKSPPNYSDTHYKQLNDNKTKHYEPNTLKQKSKPINFELEKLKRKRNWDMCISPSKSIPMNAIMMYFSPNSLQLIPIMMTLMLFVNAIKEMLNVNEKFMNIDVDDDYDRHTLKLVYLLCCCGNLLIGVVKLHYMGLIPDKSADWLAWEPTLKFLNTVVI</sequence>
<dbReference type="EMBL" id="BSXS01001257">
    <property type="protein sequence ID" value="GME75616.1"/>
    <property type="molecule type" value="Genomic_DNA"/>
</dbReference>
<gene>
    <name evidence="1" type="ORF">Amon02_000224000</name>
</gene>
<comment type="caution">
    <text evidence="1">The sequence shown here is derived from an EMBL/GenBank/DDBJ whole genome shotgun (WGS) entry which is preliminary data.</text>
</comment>
<name>A0ACB5SX38_AMBMO</name>
<evidence type="ECO:0000313" key="2">
    <source>
        <dbReference type="Proteomes" id="UP001165064"/>
    </source>
</evidence>
<evidence type="ECO:0000313" key="1">
    <source>
        <dbReference type="EMBL" id="GME75616.1"/>
    </source>
</evidence>
<accession>A0ACB5SX38</accession>
<proteinExistence type="predicted"/>
<organism evidence="1 2">
    <name type="scientific">Ambrosiozyma monospora</name>
    <name type="common">Yeast</name>
    <name type="synonym">Endomycopsis monosporus</name>
    <dbReference type="NCBI Taxonomy" id="43982"/>
    <lineage>
        <taxon>Eukaryota</taxon>
        <taxon>Fungi</taxon>
        <taxon>Dikarya</taxon>
        <taxon>Ascomycota</taxon>
        <taxon>Saccharomycotina</taxon>
        <taxon>Pichiomycetes</taxon>
        <taxon>Pichiales</taxon>
        <taxon>Pichiaceae</taxon>
        <taxon>Ambrosiozyma</taxon>
    </lineage>
</organism>
<keyword evidence="2" id="KW-1185">Reference proteome</keyword>
<protein>
    <submittedName>
        <fullName evidence="1">Unnamed protein product</fullName>
    </submittedName>
</protein>
<dbReference type="Proteomes" id="UP001165064">
    <property type="component" value="Unassembled WGS sequence"/>
</dbReference>